<accession>A0A3N9TBZ8</accession>
<dbReference type="PANTHER" id="PTHR46743">
    <property type="entry name" value="TEICHOIC ACIDS EXPORT ATP-BINDING PROTEIN TAGH"/>
    <property type="match status" value="1"/>
</dbReference>
<dbReference type="GO" id="GO:0005524">
    <property type="term" value="F:ATP binding"/>
    <property type="evidence" value="ECO:0007669"/>
    <property type="project" value="UniProtKB-KW"/>
</dbReference>
<reference evidence="6 7" key="1">
    <citation type="submission" date="2018-11" db="EMBL/GenBank/DDBJ databases">
        <title>Vibrio LJC006 sp. nov., isolated from seawater during the bloom of the enteromorpha.</title>
        <authorList>
            <person name="Liang J."/>
        </authorList>
    </citation>
    <scope>NUCLEOTIDE SEQUENCE [LARGE SCALE GENOMIC DNA]</scope>
    <source>
        <strain evidence="6 7">LJC006</strain>
    </source>
</reference>
<comment type="caution">
    <text evidence="6">The sequence shown here is derived from an EMBL/GenBank/DDBJ whole genome shotgun (WGS) entry which is preliminary data.</text>
</comment>
<evidence type="ECO:0000256" key="3">
    <source>
        <dbReference type="ARBA" id="ARBA00022741"/>
    </source>
</evidence>
<evidence type="ECO:0000256" key="1">
    <source>
        <dbReference type="ARBA" id="ARBA00005417"/>
    </source>
</evidence>
<name>A0A3N9TBZ8_9VIBR</name>
<keyword evidence="3" id="KW-0547">Nucleotide-binding</keyword>
<evidence type="ECO:0000313" key="7">
    <source>
        <dbReference type="Proteomes" id="UP000281112"/>
    </source>
</evidence>
<keyword evidence="4 6" id="KW-0067">ATP-binding</keyword>
<keyword evidence="7" id="KW-1185">Reference proteome</keyword>
<dbReference type="EMBL" id="RJVQ01000010">
    <property type="protein sequence ID" value="RQW61717.1"/>
    <property type="molecule type" value="Genomic_DNA"/>
</dbReference>
<evidence type="ECO:0000256" key="4">
    <source>
        <dbReference type="ARBA" id="ARBA00022840"/>
    </source>
</evidence>
<dbReference type="PANTHER" id="PTHR46743:SF2">
    <property type="entry name" value="TEICHOIC ACIDS EXPORT ATP-BINDING PROTEIN TAGH"/>
    <property type="match status" value="1"/>
</dbReference>
<dbReference type="InterPro" id="IPR003593">
    <property type="entry name" value="AAA+_ATPase"/>
</dbReference>
<gene>
    <name evidence="6" type="ORF">EES38_17805</name>
</gene>
<dbReference type="InterPro" id="IPR050683">
    <property type="entry name" value="Bact_Polysacc_Export_ATP-bd"/>
</dbReference>
<dbReference type="InterPro" id="IPR027417">
    <property type="entry name" value="P-loop_NTPase"/>
</dbReference>
<dbReference type="PROSITE" id="PS00211">
    <property type="entry name" value="ABC_TRANSPORTER_1"/>
    <property type="match status" value="1"/>
</dbReference>
<dbReference type="CDD" id="cd03220">
    <property type="entry name" value="ABC_KpsT_Wzt"/>
    <property type="match status" value="1"/>
</dbReference>
<keyword evidence="2" id="KW-0813">Transport</keyword>
<dbReference type="AlphaFoldDB" id="A0A3N9TBZ8"/>
<feature type="domain" description="ABC transporter" evidence="5">
    <location>
        <begin position="7"/>
        <end position="235"/>
    </location>
</feature>
<dbReference type="Proteomes" id="UP000281112">
    <property type="component" value="Unassembled WGS sequence"/>
</dbReference>
<dbReference type="InterPro" id="IPR015860">
    <property type="entry name" value="ABC_transpr_TagH-like"/>
</dbReference>
<evidence type="ECO:0000256" key="2">
    <source>
        <dbReference type="ARBA" id="ARBA00022448"/>
    </source>
</evidence>
<dbReference type="SUPFAM" id="SSF52540">
    <property type="entry name" value="P-loop containing nucleoside triphosphate hydrolases"/>
    <property type="match status" value="1"/>
</dbReference>
<dbReference type="InterPro" id="IPR003439">
    <property type="entry name" value="ABC_transporter-like_ATP-bd"/>
</dbReference>
<dbReference type="OrthoDB" id="9778870at2"/>
<sequence length="343" mass="38858">MIEEKILEIKNVGVDYREKKSLFKINKYSALKNVSFDIYKGENLGIIGRNGAGKSTLLRLLAGIIKPDNGEIVYHTKSISLMSLSAGFDPNLSGRQNAIISGMLIGYSKQFILSKIEQIKEFSELNDFFEKNVKSYSSGMRARLGFSISMYASPDILLIDEVLGVGDIGFKDKAEREIKKKISSQMTIVIVTHSERQLEKVVDRVVWINNGIVRKDGRKSKVLSEYNMEIKLNMFQLTMEKFEIIDGFILNVEKITIENGKINLSIIIINETSNVFDNLCINNKSLDGPMKTPGYAEKYPKSINSSAARYSCKGIEWDRDIILSADFSKNKSFRIAEFIIRER</sequence>
<comment type="similarity">
    <text evidence="1">Belongs to the ABC transporter superfamily.</text>
</comment>
<evidence type="ECO:0000313" key="6">
    <source>
        <dbReference type="EMBL" id="RQW61717.1"/>
    </source>
</evidence>
<dbReference type="PROSITE" id="PS50893">
    <property type="entry name" value="ABC_TRANSPORTER_2"/>
    <property type="match status" value="1"/>
</dbReference>
<evidence type="ECO:0000259" key="5">
    <source>
        <dbReference type="PROSITE" id="PS50893"/>
    </source>
</evidence>
<organism evidence="6 7">
    <name type="scientific">Vibrio viridaestus</name>
    <dbReference type="NCBI Taxonomy" id="2487322"/>
    <lineage>
        <taxon>Bacteria</taxon>
        <taxon>Pseudomonadati</taxon>
        <taxon>Pseudomonadota</taxon>
        <taxon>Gammaproteobacteria</taxon>
        <taxon>Vibrionales</taxon>
        <taxon>Vibrionaceae</taxon>
        <taxon>Vibrio</taxon>
    </lineage>
</organism>
<dbReference type="Pfam" id="PF00005">
    <property type="entry name" value="ABC_tran"/>
    <property type="match status" value="1"/>
</dbReference>
<dbReference type="GO" id="GO:0016020">
    <property type="term" value="C:membrane"/>
    <property type="evidence" value="ECO:0007669"/>
    <property type="project" value="InterPro"/>
</dbReference>
<dbReference type="GO" id="GO:0140359">
    <property type="term" value="F:ABC-type transporter activity"/>
    <property type="evidence" value="ECO:0007669"/>
    <property type="project" value="InterPro"/>
</dbReference>
<dbReference type="GO" id="GO:0016887">
    <property type="term" value="F:ATP hydrolysis activity"/>
    <property type="evidence" value="ECO:0007669"/>
    <property type="project" value="InterPro"/>
</dbReference>
<proteinExistence type="inferred from homology"/>
<dbReference type="InterPro" id="IPR017871">
    <property type="entry name" value="ABC_transporter-like_CS"/>
</dbReference>
<protein>
    <submittedName>
        <fullName evidence="6">ABC transporter ATP-binding protein</fullName>
    </submittedName>
</protein>
<dbReference type="SMART" id="SM00382">
    <property type="entry name" value="AAA"/>
    <property type="match status" value="1"/>
</dbReference>
<dbReference type="RefSeq" id="WP_124938565.1">
    <property type="nucleotide sequence ID" value="NZ_RJVQ01000010.1"/>
</dbReference>
<dbReference type="Gene3D" id="3.40.50.300">
    <property type="entry name" value="P-loop containing nucleotide triphosphate hydrolases"/>
    <property type="match status" value="1"/>
</dbReference>